<reference evidence="4" key="1">
    <citation type="journal article" date="2013" name="Genome Biol.">
        <title>Reference genomes and transcriptomes of Nicotiana sylvestris and Nicotiana tomentosiformis.</title>
        <authorList>
            <person name="Sierro N."/>
            <person name="Battey J.N."/>
            <person name="Ouadi S."/>
            <person name="Bovet L."/>
            <person name="Goepfert S."/>
            <person name="Bakaher N."/>
            <person name="Peitsch M.C."/>
            <person name="Ivanov N.V."/>
        </authorList>
    </citation>
    <scope>NUCLEOTIDE SEQUENCE [LARGE SCALE GENOMIC DNA]</scope>
</reference>
<name>A0A1U7YCN2_NICSY</name>
<protein>
    <recommendedName>
        <fullName evidence="1">Protein FAR1-RELATED SEQUENCE</fullName>
    </recommendedName>
</protein>
<comment type="similarity">
    <text evidence="1">Belongs to the FHY3/FAR1 family.</text>
</comment>
<dbReference type="KEGG" id="nsy:104245753"/>
<keyword evidence="1" id="KW-0479">Metal-binding</keyword>
<dbReference type="GO" id="GO:0008270">
    <property type="term" value="F:zinc ion binding"/>
    <property type="evidence" value="ECO:0007669"/>
    <property type="project" value="UniProtKB-UniRule"/>
</dbReference>
<dbReference type="GeneID" id="104245753"/>
<keyword evidence="1" id="KW-0539">Nucleus</keyword>
<keyword evidence="1" id="KW-0862">Zinc</keyword>
<dbReference type="STRING" id="4096.A0A1U7YCN2"/>
<organism evidence="4 5">
    <name type="scientific">Nicotiana sylvestris</name>
    <name type="common">Wood tobacco</name>
    <name type="synonym">South American tobacco</name>
    <dbReference type="NCBI Taxonomy" id="4096"/>
    <lineage>
        <taxon>Eukaryota</taxon>
        <taxon>Viridiplantae</taxon>
        <taxon>Streptophyta</taxon>
        <taxon>Embryophyta</taxon>
        <taxon>Tracheophyta</taxon>
        <taxon>Spermatophyta</taxon>
        <taxon>Magnoliopsida</taxon>
        <taxon>eudicotyledons</taxon>
        <taxon>Gunneridae</taxon>
        <taxon>Pentapetalae</taxon>
        <taxon>asterids</taxon>
        <taxon>lamiids</taxon>
        <taxon>Solanales</taxon>
        <taxon>Solanaceae</taxon>
        <taxon>Nicotianoideae</taxon>
        <taxon>Nicotianeae</taxon>
        <taxon>Nicotiana</taxon>
    </lineage>
</organism>
<dbReference type="Proteomes" id="UP000189701">
    <property type="component" value="Unplaced"/>
</dbReference>
<dbReference type="OrthoDB" id="2402896at2759"/>
<evidence type="ECO:0000313" key="5">
    <source>
        <dbReference type="RefSeq" id="XP_009799716.1"/>
    </source>
</evidence>
<feature type="region of interest" description="Disordered" evidence="2">
    <location>
        <begin position="463"/>
        <end position="483"/>
    </location>
</feature>
<dbReference type="PANTHER" id="PTHR31669">
    <property type="entry name" value="PROTEIN FAR1-RELATED SEQUENCE 10-RELATED"/>
    <property type="match status" value="1"/>
</dbReference>
<evidence type="ECO:0000313" key="4">
    <source>
        <dbReference type="Proteomes" id="UP000189701"/>
    </source>
</evidence>
<dbReference type="InterPro" id="IPR031052">
    <property type="entry name" value="FHY3/FAR1"/>
</dbReference>
<dbReference type="GO" id="GO:0006355">
    <property type="term" value="P:regulation of DNA-templated transcription"/>
    <property type="evidence" value="ECO:0007669"/>
    <property type="project" value="UniProtKB-UniRule"/>
</dbReference>
<dbReference type="Pfam" id="PF10551">
    <property type="entry name" value="MULE"/>
    <property type="match status" value="1"/>
</dbReference>
<evidence type="ECO:0000256" key="2">
    <source>
        <dbReference type="SAM" id="MobiDB-lite"/>
    </source>
</evidence>
<dbReference type="GO" id="GO:0005634">
    <property type="term" value="C:nucleus"/>
    <property type="evidence" value="ECO:0007669"/>
    <property type="project" value="UniProtKB-SubCell"/>
</dbReference>
<evidence type="ECO:0000259" key="3">
    <source>
        <dbReference type="Pfam" id="PF10551"/>
    </source>
</evidence>
<sequence>MIIDYDTFGHVLSFDTTYQTNREHKPLASFVGLNNHRKMVVFEGALMYDETADFFQWLFEMFLGAMFEKNPKIIFTDQDVAISKAISLVMPEVYHRLCVWHMEQNAAKHLKQIYKRYASFRGDFRKCIYEYEDEVEFIDSWNTILDEYNLHENEWLQGIYTLREKLFAAYGKKSGGMNNTQLSESLNGDLKDYLQSDYNLVKFFKYYDRAIEDKRYNELQDTCDASQHILVLKAQVPILIHAREVYTSNIFAKFQDEYMKSLSIKVNIGCGKNILSTIYNVSKHGHTRQYIVTVTEVGHISYTCLKFESMGILCCDAIRVLDVVKGVSRIPTEHILDRWTKNAKGVNIKEVDEQEIEIKDPKLITMNRYRVLCPIFVRMVAKTSKTDDGYKVVVACANELSSKLKQIAEVSTPSFCTSGSTRDLPEENNNINILTRAKNLKKKDGKRHKKRIKPSLEVNANCKKARGNKSSSAKQDGPRVDDRALSDNDKYFIQVYHIFNY</sequence>
<proteinExistence type="inferred from homology"/>
<evidence type="ECO:0000256" key="1">
    <source>
        <dbReference type="RuleBase" id="RU367018"/>
    </source>
</evidence>
<gene>
    <name evidence="5" type="primary">LOC104245753</name>
</gene>
<reference evidence="5" key="2">
    <citation type="submission" date="2025-08" db="UniProtKB">
        <authorList>
            <consortium name="RefSeq"/>
        </authorList>
    </citation>
    <scope>IDENTIFICATION</scope>
    <source>
        <tissue evidence="5">Leaf</tissue>
    </source>
</reference>
<accession>A0A1U7YCN2</accession>
<dbReference type="PANTHER" id="PTHR31669:SF299">
    <property type="entry name" value="PROTEIN FAR1-RELATED SEQUENCE"/>
    <property type="match status" value="1"/>
</dbReference>
<comment type="subcellular location">
    <subcellularLocation>
        <location evidence="1">Nucleus</location>
    </subcellularLocation>
</comment>
<keyword evidence="4" id="KW-1185">Reference proteome</keyword>
<dbReference type="eggNOG" id="ENOG502SM6Y">
    <property type="taxonomic scope" value="Eukaryota"/>
</dbReference>
<dbReference type="AlphaFoldDB" id="A0A1U7YCN2"/>
<dbReference type="RefSeq" id="XP_009799716.1">
    <property type="nucleotide sequence ID" value="XM_009801414.1"/>
</dbReference>
<feature type="domain" description="MULE transposase" evidence="3">
    <location>
        <begin position="11"/>
        <end position="105"/>
    </location>
</feature>
<keyword evidence="1" id="KW-0863">Zinc-finger</keyword>
<dbReference type="InterPro" id="IPR018289">
    <property type="entry name" value="MULE_transposase_dom"/>
</dbReference>
<comment type="function">
    <text evidence="1">Putative transcription activator involved in regulating light control of development.</text>
</comment>